<proteinExistence type="predicted"/>
<keyword evidence="6" id="KW-1185">Reference proteome</keyword>
<dbReference type="InterPro" id="IPR029055">
    <property type="entry name" value="Ntn_hydrolases_N"/>
</dbReference>
<feature type="binding site" evidence="2">
    <location>
        <begin position="311"/>
        <end position="314"/>
    </location>
    <ligand>
        <name>substrate</name>
    </ligand>
</feature>
<evidence type="ECO:0000256" key="3">
    <source>
        <dbReference type="PIRSR" id="PIRSR600246-3"/>
    </source>
</evidence>
<dbReference type="PANTHER" id="PTHR10188:SF43">
    <property type="entry name" value="ASPARAGINASE (EUROFUNG)"/>
    <property type="match status" value="1"/>
</dbReference>
<dbReference type="SUPFAM" id="SSF56235">
    <property type="entry name" value="N-terminal nucleophile aminohydrolases (Ntn hydrolases)"/>
    <property type="match status" value="1"/>
</dbReference>
<dbReference type="AlphaFoldDB" id="A0AA38P900"/>
<dbReference type="GO" id="GO:0005737">
    <property type="term" value="C:cytoplasm"/>
    <property type="evidence" value="ECO:0007669"/>
    <property type="project" value="TreeGrafter"/>
</dbReference>
<dbReference type="Gene3D" id="3.60.20.30">
    <property type="entry name" value="(Glycosyl)asparaginase"/>
    <property type="match status" value="1"/>
</dbReference>
<dbReference type="InterPro" id="IPR000246">
    <property type="entry name" value="Peptidase_T2"/>
</dbReference>
<reference evidence="5" key="1">
    <citation type="submission" date="2022-08" db="EMBL/GenBank/DDBJ databases">
        <authorList>
            <consortium name="DOE Joint Genome Institute"/>
            <person name="Min B."/>
            <person name="Riley R."/>
            <person name="Sierra-Patev S."/>
            <person name="Naranjo-Ortiz M."/>
            <person name="Looney B."/>
            <person name="Konkel Z."/>
            <person name="Slot J.C."/>
            <person name="Sakamoto Y."/>
            <person name="Steenwyk J.L."/>
            <person name="Rokas A."/>
            <person name="Carro J."/>
            <person name="Camarero S."/>
            <person name="Ferreira P."/>
            <person name="Molpeceres G."/>
            <person name="Ruiz-Duenas F.J."/>
            <person name="Serrano A."/>
            <person name="Henrissat B."/>
            <person name="Drula E."/>
            <person name="Hughes K.W."/>
            <person name="Mata J.L."/>
            <person name="Ishikawa N.K."/>
            <person name="Vargas-Isla R."/>
            <person name="Ushijima S."/>
            <person name="Smith C.A."/>
            <person name="Ahrendt S."/>
            <person name="Andreopoulos W."/>
            <person name="He G."/>
            <person name="Labutti K."/>
            <person name="Lipzen A."/>
            <person name="Ng V."/>
            <person name="Sandor L."/>
            <person name="Barry K."/>
            <person name="Martinez A.T."/>
            <person name="Xiao Y."/>
            <person name="Gibbons J.G."/>
            <person name="Terashima K."/>
            <person name="Hibbett D.S."/>
            <person name="Grigoriev I.V."/>
        </authorList>
    </citation>
    <scope>NUCLEOTIDE SEQUENCE</scope>
    <source>
        <strain evidence="5">TFB9207</strain>
    </source>
</reference>
<evidence type="ECO:0000256" key="1">
    <source>
        <dbReference type="PIRSR" id="PIRSR600246-1"/>
    </source>
</evidence>
<evidence type="ECO:0000313" key="6">
    <source>
        <dbReference type="Proteomes" id="UP001163846"/>
    </source>
</evidence>
<evidence type="ECO:0000313" key="5">
    <source>
        <dbReference type="EMBL" id="KAJ3838524.1"/>
    </source>
</evidence>
<accession>A0AA38P900</accession>
<dbReference type="EMBL" id="MU806178">
    <property type="protein sequence ID" value="KAJ3838524.1"/>
    <property type="molecule type" value="Genomic_DNA"/>
</dbReference>
<feature type="site" description="Cleavage; by autolysis" evidence="3">
    <location>
        <begin position="234"/>
        <end position="235"/>
    </location>
</feature>
<feature type="active site" description="Nucleophile" evidence="1">
    <location>
        <position position="235"/>
    </location>
</feature>
<name>A0AA38P900_9AGAR</name>
<dbReference type="GO" id="GO:0016787">
    <property type="term" value="F:hydrolase activity"/>
    <property type="evidence" value="ECO:0007669"/>
    <property type="project" value="InterPro"/>
</dbReference>
<sequence>MTTIRVDKEKQPLLPQKTGRSKAKYTLVIHGGAGTMSRNKSTEAQLKAYHDGLRAALQAGYRVLQDGGEAMDAAVAVVSALEDNILFNAGKGAVFNTAGKNELEASIMLSKPPASHPHIPPSRRGFGLTLLTRIRNPSQLARELYLTPSAAPHAFLSGENAESIAESLGITLVDSSYFFSEARWKEHRRGLGLPEIPFPPGTHEAQGSNSNSTADEEEEEESPPSTSLDMFPTGTVGAVALDVRGCICAVTSTGGRTNKLVGRIGDTPIMSAGYWAEEWENKSSWLEKAWNRIIGRDEDHRSKAAVGISGTGDGDYFIRQATASTIARRVQFLNEPVATAAQVAIEDLRQDGGVGGVIVLDHDGNVATPMNCEGMYRGLIREDGVPKTAIFEDEVLE</sequence>
<dbReference type="Proteomes" id="UP001163846">
    <property type="component" value="Unassembled WGS sequence"/>
</dbReference>
<dbReference type="CDD" id="cd04701">
    <property type="entry name" value="Asparaginase_2"/>
    <property type="match status" value="1"/>
</dbReference>
<dbReference type="Pfam" id="PF01112">
    <property type="entry name" value="Asparaginase_2"/>
    <property type="match status" value="2"/>
</dbReference>
<feature type="region of interest" description="Disordered" evidence="4">
    <location>
        <begin position="191"/>
        <end position="231"/>
    </location>
</feature>
<organism evidence="5 6">
    <name type="scientific">Lentinula raphanica</name>
    <dbReference type="NCBI Taxonomy" id="153919"/>
    <lineage>
        <taxon>Eukaryota</taxon>
        <taxon>Fungi</taxon>
        <taxon>Dikarya</taxon>
        <taxon>Basidiomycota</taxon>
        <taxon>Agaricomycotina</taxon>
        <taxon>Agaricomycetes</taxon>
        <taxon>Agaricomycetidae</taxon>
        <taxon>Agaricales</taxon>
        <taxon>Marasmiineae</taxon>
        <taxon>Omphalotaceae</taxon>
        <taxon>Lentinula</taxon>
    </lineage>
</organism>
<gene>
    <name evidence="5" type="ORF">F5878DRAFT_583241</name>
</gene>
<evidence type="ECO:0000256" key="2">
    <source>
        <dbReference type="PIRSR" id="PIRSR600246-2"/>
    </source>
</evidence>
<feature type="binding site" evidence="2">
    <location>
        <begin position="263"/>
        <end position="266"/>
    </location>
    <ligand>
        <name>substrate</name>
    </ligand>
</feature>
<protein>
    <submittedName>
        <fullName evidence="5">Asparaginase</fullName>
    </submittedName>
</protein>
<evidence type="ECO:0000256" key="4">
    <source>
        <dbReference type="SAM" id="MobiDB-lite"/>
    </source>
</evidence>
<comment type="caution">
    <text evidence="5">The sequence shown here is derived from an EMBL/GenBank/DDBJ whole genome shotgun (WGS) entry which is preliminary data.</text>
</comment>
<dbReference type="PANTHER" id="PTHR10188">
    <property type="entry name" value="L-ASPARAGINASE"/>
    <property type="match status" value="1"/>
</dbReference>